<evidence type="ECO:0000313" key="1">
    <source>
        <dbReference type="EMBL" id="KAK8016990.1"/>
    </source>
</evidence>
<reference evidence="1 2" key="1">
    <citation type="submission" date="2023-01" db="EMBL/GenBank/DDBJ databases">
        <title>Analysis of 21 Apiospora genomes using comparative genomics revels a genus with tremendous synthesis potential of carbohydrate active enzymes and secondary metabolites.</title>
        <authorList>
            <person name="Sorensen T."/>
        </authorList>
    </citation>
    <scope>NUCLEOTIDE SEQUENCE [LARGE SCALE GENOMIC DNA]</scope>
    <source>
        <strain evidence="1 2">CBS 33761</strain>
    </source>
</reference>
<dbReference type="Pfam" id="PF12311">
    <property type="entry name" value="DUF3632"/>
    <property type="match status" value="1"/>
</dbReference>
<keyword evidence="2" id="KW-1185">Reference proteome</keyword>
<evidence type="ECO:0000313" key="2">
    <source>
        <dbReference type="Proteomes" id="UP001444661"/>
    </source>
</evidence>
<accession>A0ABR1RPX3</accession>
<organism evidence="1 2">
    <name type="scientific">Apiospora rasikravindrae</name>
    <dbReference type="NCBI Taxonomy" id="990691"/>
    <lineage>
        <taxon>Eukaryota</taxon>
        <taxon>Fungi</taxon>
        <taxon>Dikarya</taxon>
        <taxon>Ascomycota</taxon>
        <taxon>Pezizomycotina</taxon>
        <taxon>Sordariomycetes</taxon>
        <taxon>Xylariomycetidae</taxon>
        <taxon>Amphisphaeriales</taxon>
        <taxon>Apiosporaceae</taxon>
        <taxon>Apiospora</taxon>
    </lineage>
</organism>
<dbReference type="PANTHER" id="PTHR38797">
    <property type="entry name" value="NUCLEAR PORE COMPLEX PROTEIN NUP85-RELATED"/>
    <property type="match status" value="1"/>
</dbReference>
<comment type="caution">
    <text evidence="1">The sequence shown here is derived from an EMBL/GenBank/DDBJ whole genome shotgun (WGS) entry which is preliminary data.</text>
</comment>
<protein>
    <submittedName>
        <fullName evidence="1">Uncharacterized protein</fullName>
    </submittedName>
</protein>
<dbReference type="Proteomes" id="UP001444661">
    <property type="component" value="Unassembled WGS sequence"/>
</dbReference>
<dbReference type="PANTHER" id="PTHR38797:SF4">
    <property type="entry name" value="NUCLEAR PORE COMPLEX PROTEIN NUP85"/>
    <property type="match status" value="1"/>
</dbReference>
<dbReference type="InterPro" id="IPR022085">
    <property type="entry name" value="OpdG"/>
</dbReference>
<sequence length="209" mass="23830">MAVPHNHSGQDHLANFLQGLLHLPPRTFQYMSVYGDEVEYTFWEENRENDRFCQSMRLLDHGPAHPLEYINFSAFLARVFARGVVDTTRFCALITDEFLGLYWPYNKQADRSEPYVLAAAQWMTHAGAAMWEMCEKKAYAAKGFNLKWWDRWQARFEQVSVNDSGFGNQAREAAAEALKQMAASKEGGSTSLSVIEAFGLGVKDWGDEE</sequence>
<dbReference type="EMBL" id="JAQQWK010000014">
    <property type="protein sequence ID" value="KAK8016990.1"/>
    <property type="molecule type" value="Genomic_DNA"/>
</dbReference>
<dbReference type="InterPro" id="IPR053204">
    <property type="entry name" value="Oxopyrrolidines_Biosynth-assoc"/>
</dbReference>
<gene>
    <name evidence="1" type="ORF">PG993_015179</name>
</gene>
<name>A0ABR1RPX3_9PEZI</name>
<proteinExistence type="predicted"/>